<proteinExistence type="predicted"/>
<accession>A0A0P0Z542</accession>
<protein>
    <submittedName>
        <fullName evidence="3">Phenylalanine--tRNA ligase beta subunit</fullName>
    </submittedName>
</protein>
<sequence>MFKQLAAAPILAAALFTVPASAQSTSGDSLSQGMIEMASLSVEPRESRSIKSASNGVPIPTPRPETIRNIAPQEPVERTAEGYRLIGPRFFPAQ</sequence>
<dbReference type="GO" id="GO:0016874">
    <property type="term" value="F:ligase activity"/>
    <property type="evidence" value="ECO:0007669"/>
    <property type="project" value="UniProtKB-KW"/>
</dbReference>
<evidence type="ECO:0000313" key="3">
    <source>
        <dbReference type="EMBL" id="BAT29267.1"/>
    </source>
</evidence>
<dbReference type="AlphaFoldDB" id="A0A0P0Z542"/>
<keyword evidence="2" id="KW-0732">Signal</keyword>
<dbReference type="EMBL" id="LC066380">
    <property type="protein sequence ID" value="BAT29267.1"/>
    <property type="molecule type" value="Genomic_DNA"/>
</dbReference>
<evidence type="ECO:0000256" key="1">
    <source>
        <dbReference type="SAM" id="MobiDB-lite"/>
    </source>
</evidence>
<feature type="chain" id="PRO_5006058106" evidence="2">
    <location>
        <begin position="23"/>
        <end position="94"/>
    </location>
</feature>
<organism evidence="3">
    <name type="scientific">Aurantimonas manganoxydans</name>
    <dbReference type="NCBI Taxonomy" id="651183"/>
    <lineage>
        <taxon>Bacteria</taxon>
        <taxon>Pseudomonadati</taxon>
        <taxon>Pseudomonadota</taxon>
        <taxon>Alphaproteobacteria</taxon>
        <taxon>Hyphomicrobiales</taxon>
        <taxon>Aurantimonadaceae</taxon>
        <taxon>Aurantimonas</taxon>
    </lineage>
</organism>
<evidence type="ECO:0000256" key="2">
    <source>
        <dbReference type="SAM" id="SignalP"/>
    </source>
</evidence>
<feature type="region of interest" description="Disordered" evidence="1">
    <location>
        <begin position="41"/>
        <end position="75"/>
    </location>
</feature>
<keyword evidence="3" id="KW-0436">Ligase</keyword>
<name>A0A0P0Z542_9HYPH</name>
<feature type="signal peptide" evidence="2">
    <location>
        <begin position="1"/>
        <end position="22"/>
    </location>
</feature>
<reference evidence="3" key="1">
    <citation type="journal article" date="2015" name="Proc. Natl. Acad. Sci. U.S.A.">
        <title>Bacterial clade with the ribosomal RNA operon on a small plasmid rather than the chromosome.</title>
        <authorList>
            <person name="Anda M."/>
            <person name="Ohtsubo Y."/>
            <person name="Okubo T."/>
            <person name="Sugawara M."/>
            <person name="Nagata Y."/>
            <person name="Tsuda M."/>
            <person name="Minamisawa K."/>
            <person name="Mitsui H."/>
        </authorList>
    </citation>
    <scope>NUCLEOTIDE SEQUENCE</scope>
    <source>
        <strain evidence="3">DSM 21871</strain>
    </source>
</reference>